<accession>A0A7T5R1L6</accession>
<keyword evidence="3" id="KW-0282">Flagellum</keyword>
<dbReference type="SUPFAM" id="SSF64518">
    <property type="entry name" value="Phase 1 flagellin"/>
    <property type="match status" value="1"/>
</dbReference>
<evidence type="ECO:0000313" key="3">
    <source>
        <dbReference type="EMBL" id="QQG35882.1"/>
    </source>
</evidence>
<dbReference type="EMBL" id="CP066681">
    <property type="protein sequence ID" value="QQG35882.1"/>
    <property type="molecule type" value="Genomic_DNA"/>
</dbReference>
<feature type="coiled-coil region" evidence="1">
    <location>
        <begin position="410"/>
        <end position="437"/>
    </location>
</feature>
<dbReference type="InterPro" id="IPR001029">
    <property type="entry name" value="Flagellin_N"/>
</dbReference>
<dbReference type="Pfam" id="PF00669">
    <property type="entry name" value="Flagellin_N"/>
    <property type="match status" value="1"/>
</dbReference>
<evidence type="ECO:0000256" key="1">
    <source>
        <dbReference type="SAM" id="Coils"/>
    </source>
</evidence>
<dbReference type="AlphaFoldDB" id="A0A7T5R1L6"/>
<sequence>MTSDVVLTAALRSNLLSLQGTQSAIDVTQFRLSTGRKVNSALDNPQSFFAAQALNNRASDLTRLLDSIGQSIQVIKAADNGVTALTKLVEQADSIATQARDALAGGQSEAKAVGDRDLSGVDDITSLPGVANGDILRFSITDENGEAVNLGAYGGAAGATVDITLNTNDSVDEILSEINNVALQIDGAGNAIGEQAFEATLDEGGNIQIRTLNGGDYRLQFVSAAATDAADLALASDLGFADKARLVGQGGAANNNNVEFTALADVALRSFALYDSSTTPDEIAQRSDLLSVLVDEDGTTLFANIDAGTDDYQIGINGGTLQNIELYNGNTAVTIQDFIDDINSNTTLNQSIVAEFDDETGVLSIRAISADVQSIEVGVAASVATANWGFGLNGSTAGSANTASTESIQLSSAAGELAQLEEDFDNIRSQINLLVNDTGYRGTNLLNGDNLTTYFNEDRSSSLETEGVTFTADGLGISAANFSRTSSVDGSLTEAREALEAVRSFGSALANDLAVIQTRQTFTTELINTLKAGSDALTVADQNEEGAKLLALQTRQQLGVTALSLASQSQQSILRLF</sequence>
<dbReference type="Gene3D" id="1.20.1330.10">
    <property type="entry name" value="f41 fragment of flagellin, N-terminal domain"/>
    <property type="match status" value="1"/>
</dbReference>
<name>A0A7T5R1L6_9BACT</name>
<keyword evidence="3" id="KW-0969">Cilium</keyword>
<evidence type="ECO:0000313" key="4">
    <source>
        <dbReference type="Proteomes" id="UP000595362"/>
    </source>
</evidence>
<organism evidence="3 4">
    <name type="scientific">Micavibrio aeruginosavorus</name>
    <dbReference type="NCBI Taxonomy" id="349221"/>
    <lineage>
        <taxon>Bacteria</taxon>
        <taxon>Pseudomonadati</taxon>
        <taxon>Bdellovibrionota</taxon>
        <taxon>Bdellovibrionia</taxon>
        <taxon>Bdellovibrionales</taxon>
        <taxon>Pseudobdellovibrionaceae</taxon>
        <taxon>Micavibrio</taxon>
    </lineage>
</organism>
<reference evidence="3 4" key="1">
    <citation type="submission" date="2020-07" db="EMBL/GenBank/DDBJ databases">
        <title>Huge and variable diversity of episymbiotic CPR bacteria and DPANN archaea in groundwater ecosystems.</title>
        <authorList>
            <person name="He C.Y."/>
            <person name="Keren R."/>
            <person name="Whittaker M."/>
            <person name="Farag I.F."/>
            <person name="Doudna J."/>
            <person name="Cate J.H.D."/>
            <person name="Banfield J.F."/>
        </authorList>
    </citation>
    <scope>NUCLEOTIDE SEQUENCE [LARGE SCALE GENOMIC DNA]</scope>
    <source>
        <strain evidence="3">NC_groundwater_70_Ag_B-0.1um_54_66</strain>
    </source>
</reference>
<feature type="domain" description="Flagellin N-terminal" evidence="2">
    <location>
        <begin position="14"/>
        <end position="102"/>
    </location>
</feature>
<protein>
    <submittedName>
        <fullName evidence="3">Flagellin</fullName>
    </submittedName>
</protein>
<keyword evidence="1" id="KW-0175">Coiled coil</keyword>
<gene>
    <name evidence="3" type="ORF">HYS17_10325</name>
</gene>
<dbReference type="Proteomes" id="UP000595362">
    <property type="component" value="Chromosome"/>
</dbReference>
<evidence type="ECO:0000259" key="2">
    <source>
        <dbReference type="Pfam" id="PF00669"/>
    </source>
</evidence>
<keyword evidence="3" id="KW-0966">Cell projection</keyword>
<proteinExistence type="predicted"/>
<dbReference type="GO" id="GO:0005198">
    <property type="term" value="F:structural molecule activity"/>
    <property type="evidence" value="ECO:0007669"/>
    <property type="project" value="InterPro"/>
</dbReference>